<dbReference type="AlphaFoldDB" id="A0A9P6B811"/>
<reference evidence="1" key="1">
    <citation type="journal article" date="2020" name="Nat. Commun.">
        <title>Large-scale genome sequencing of mycorrhizal fungi provides insights into the early evolution of symbiotic traits.</title>
        <authorList>
            <person name="Miyauchi S."/>
            <person name="Kiss E."/>
            <person name="Kuo A."/>
            <person name="Drula E."/>
            <person name="Kohler A."/>
            <person name="Sanchez-Garcia M."/>
            <person name="Morin E."/>
            <person name="Andreopoulos B."/>
            <person name="Barry K.W."/>
            <person name="Bonito G."/>
            <person name="Buee M."/>
            <person name="Carver A."/>
            <person name="Chen C."/>
            <person name="Cichocki N."/>
            <person name="Clum A."/>
            <person name="Culley D."/>
            <person name="Crous P.W."/>
            <person name="Fauchery L."/>
            <person name="Girlanda M."/>
            <person name="Hayes R.D."/>
            <person name="Keri Z."/>
            <person name="LaButti K."/>
            <person name="Lipzen A."/>
            <person name="Lombard V."/>
            <person name="Magnuson J."/>
            <person name="Maillard F."/>
            <person name="Murat C."/>
            <person name="Nolan M."/>
            <person name="Ohm R.A."/>
            <person name="Pangilinan J."/>
            <person name="Pereira M.F."/>
            <person name="Perotto S."/>
            <person name="Peter M."/>
            <person name="Pfister S."/>
            <person name="Riley R."/>
            <person name="Sitrit Y."/>
            <person name="Stielow J.B."/>
            <person name="Szollosi G."/>
            <person name="Zifcakova L."/>
            <person name="Stursova M."/>
            <person name="Spatafora J.W."/>
            <person name="Tedersoo L."/>
            <person name="Vaario L.M."/>
            <person name="Yamada A."/>
            <person name="Yan M."/>
            <person name="Wang P."/>
            <person name="Xu J."/>
            <person name="Bruns T."/>
            <person name="Baldrian P."/>
            <person name="Vilgalys R."/>
            <person name="Dunand C."/>
            <person name="Henrissat B."/>
            <person name="Grigoriev I.V."/>
            <person name="Hibbett D."/>
            <person name="Nagy L.G."/>
            <person name="Martin F.M."/>
        </authorList>
    </citation>
    <scope>NUCLEOTIDE SEQUENCE</scope>
    <source>
        <strain evidence="1">UP504</strain>
    </source>
</reference>
<sequence>MTNRDGHSIGPASPKDVHGMEEMSFWTFLNHLMRLGCIRMPAGDLSTIYWTSTVLAGIAAGAKSLKTDDKLLSTVRRCIKDVNCVVGATWDFFGPSCAKDAHPIRDDVPYHYFSGTWALVHLTPSRPYGVHLVQSQPTRLGTRSNQGPEGVNRVIMWEE</sequence>
<name>A0A9P6B811_9AGAM</name>
<evidence type="ECO:0000313" key="2">
    <source>
        <dbReference type="Proteomes" id="UP000886523"/>
    </source>
</evidence>
<protein>
    <submittedName>
        <fullName evidence="1">Uncharacterized protein</fullName>
    </submittedName>
</protein>
<gene>
    <name evidence="1" type="ORF">BS47DRAFT_1380098</name>
</gene>
<proteinExistence type="predicted"/>
<dbReference type="Proteomes" id="UP000886523">
    <property type="component" value="Unassembled WGS sequence"/>
</dbReference>
<keyword evidence="2" id="KW-1185">Reference proteome</keyword>
<organism evidence="1 2">
    <name type="scientific">Hydnum rufescens UP504</name>
    <dbReference type="NCBI Taxonomy" id="1448309"/>
    <lineage>
        <taxon>Eukaryota</taxon>
        <taxon>Fungi</taxon>
        <taxon>Dikarya</taxon>
        <taxon>Basidiomycota</taxon>
        <taxon>Agaricomycotina</taxon>
        <taxon>Agaricomycetes</taxon>
        <taxon>Cantharellales</taxon>
        <taxon>Hydnaceae</taxon>
        <taxon>Hydnum</taxon>
    </lineage>
</organism>
<accession>A0A9P6B811</accession>
<comment type="caution">
    <text evidence="1">The sequence shown here is derived from an EMBL/GenBank/DDBJ whole genome shotgun (WGS) entry which is preliminary data.</text>
</comment>
<dbReference type="EMBL" id="MU128928">
    <property type="protein sequence ID" value="KAF9517951.1"/>
    <property type="molecule type" value="Genomic_DNA"/>
</dbReference>
<evidence type="ECO:0000313" key="1">
    <source>
        <dbReference type="EMBL" id="KAF9517951.1"/>
    </source>
</evidence>